<proteinExistence type="predicted"/>
<dbReference type="EMBL" id="OA565531">
    <property type="protein sequence ID" value="CAD7197214.1"/>
    <property type="molecule type" value="Genomic_DNA"/>
</dbReference>
<dbReference type="InterPro" id="IPR036621">
    <property type="entry name" value="Anticodon-bd_dom_sf"/>
</dbReference>
<gene>
    <name evidence="2" type="ORF">TDIB3V08_LOCUS3526</name>
</gene>
<accession>A0A7R8VEW3</accession>
<feature type="region of interest" description="Disordered" evidence="1">
    <location>
        <begin position="364"/>
        <end position="394"/>
    </location>
</feature>
<feature type="compositionally biased region" description="Polar residues" evidence="1">
    <location>
        <begin position="364"/>
        <end position="373"/>
    </location>
</feature>
<dbReference type="AlphaFoldDB" id="A0A7R8VEW3"/>
<dbReference type="PANTHER" id="PTHR23295:SF6">
    <property type="entry name" value="NEOSIN, ISOFORM A"/>
    <property type="match status" value="1"/>
</dbReference>
<protein>
    <recommendedName>
        <fullName evidence="3">Nuclear receptor coactivator 5</fullName>
    </recommendedName>
</protein>
<evidence type="ECO:0000313" key="2">
    <source>
        <dbReference type="EMBL" id="CAD7197214.1"/>
    </source>
</evidence>
<dbReference type="InterPro" id="IPR052600">
    <property type="entry name" value="Nuc_rcpt_coact/corep"/>
</dbReference>
<sequence>MDDRDRDWRGDRSRDLHDRWYEGYPRKDSLDRERERERERDRDRGFGARDREGPFSRQDNFRGGSGRDERAGGGFGKDSYDTYPGEPREPPSMSTVANVDRTNDCEIIVVQKEQREYAEYIEHRLKQIGLTVDLLFPNKEVPIIRVLANISSRGSLYAIVVMPQNEEHRSLTLNILHGQPQEHRNMPLEDAIPLITRNFEAYMRGEKLAGTVPLPVPVIPAAKPTGGLLERHPEAMQVLLNLLSDNRQLTTLQYDRVIIYLKDRREEQMKLELGDVDALRNAAGEQSTQKQVDLQHRILNILNNCGSGGPAPVPVPAVPASNWPPTSNSGGPTPLLSDPTVQKALDSLMQGNLLRSISSTQSLTTPTYTSASSLGAPPSQPLFGAFSSGGPRRY</sequence>
<evidence type="ECO:0008006" key="3">
    <source>
        <dbReference type="Google" id="ProtNLM"/>
    </source>
</evidence>
<dbReference type="PANTHER" id="PTHR23295">
    <property type="entry name" value="NUCLEAR RECEPTOR COACTIVATOR 5-RELATED"/>
    <property type="match status" value="1"/>
</dbReference>
<dbReference type="Gene3D" id="3.40.50.800">
    <property type="entry name" value="Anticodon-binding domain"/>
    <property type="match status" value="1"/>
</dbReference>
<feature type="region of interest" description="Disordered" evidence="1">
    <location>
        <begin position="19"/>
        <end position="96"/>
    </location>
</feature>
<feature type="region of interest" description="Disordered" evidence="1">
    <location>
        <begin position="316"/>
        <end position="339"/>
    </location>
</feature>
<organism evidence="2">
    <name type="scientific">Timema douglasi</name>
    <name type="common">Walking stick</name>
    <dbReference type="NCBI Taxonomy" id="61478"/>
    <lineage>
        <taxon>Eukaryota</taxon>
        <taxon>Metazoa</taxon>
        <taxon>Ecdysozoa</taxon>
        <taxon>Arthropoda</taxon>
        <taxon>Hexapoda</taxon>
        <taxon>Insecta</taxon>
        <taxon>Pterygota</taxon>
        <taxon>Neoptera</taxon>
        <taxon>Polyneoptera</taxon>
        <taxon>Phasmatodea</taxon>
        <taxon>Timematodea</taxon>
        <taxon>Timematoidea</taxon>
        <taxon>Timematidae</taxon>
        <taxon>Timema</taxon>
    </lineage>
</organism>
<evidence type="ECO:0000256" key="1">
    <source>
        <dbReference type="SAM" id="MobiDB-lite"/>
    </source>
</evidence>
<reference evidence="2" key="1">
    <citation type="submission" date="2020-11" db="EMBL/GenBank/DDBJ databases">
        <authorList>
            <person name="Tran Van P."/>
        </authorList>
    </citation>
    <scope>NUCLEOTIDE SEQUENCE</scope>
</reference>
<dbReference type="SUPFAM" id="SSF52954">
    <property type="entry name" value="Class II aaRS ABD-related"/>
    <property type="match status" value="1"/>
</dbReference>
<name>A0A7R8VEW3_TIMDO</name>
<feature type="compositionally biased region" description="Basic and acidic residues" evidence="1">
    <location>
        <begin position="19"/>
        <end position="54"/>
    </location>
</feature>